<name>A0A9I9EBG5_CUCME</name>
<organism evidence="1">
    <name type="scientific">Cucumis melo</name>
    <name type="common">Muskmelon</name>
    <dbReference type="NCBI Taxonomy" id="3656"/>
    <lineage>
        <taxon>Eukaryota</taxon>
        <taxon>Viridiplantae</taxon>
        <taxon>Streptophyta</taxon>
        <taxon>Embryophyta</taxon>
        <taxon>Tracheophyta</taxon>
        <taxon>Spermatophyta</taxon>
        <taxon>Magnoliopsida</taxon>
        <taxon>eudicotyledons</taxon>
        <taxon>Gunneridae</taxon>
        <taxon>Pentapetalae</taxon>
        <taxon>rosids</taxon>
        <taxon>fabids</taxon>
        <taxon>Cucurbitales</taxon>
        <taxon>Cucurbitaceae</taxon>
        <taxon>Benincaseae</taxon>
        <taxon>Cucumis</taxon>
    </lineage>
</organism>
<accession>A0A9I9EBG5</accession>
<dbReference type="AlphaFoldDB" id="A0A9I9EBG5"/>
<dbReference type="EnsemblPlants" id="MELO3C031438.2.1">
    <property type="protein sequence ID" value="MELO3C031438.2.1"/>
    <property type="gene ID" value="MELO3C031438.2"/>
</dbReference>
<protein>
    <submittedName>
        <fullName evidence="1">Uncharacterized protein</fullName>
    </submittedName>
</protein>
<evidence type="ECO:0000313" key="1">
    <source>
        <dbReference type="EnsemblPlants" id="MELO3C031438.2.1"/>
    </source>
</evidence>
<dbReference type="Gramene" id="MELO3C031438.2.1">
    <property type="protein sequence ID" value="MELO3C031438.2.1"/>
    <property type="gene ID" value="MELO3C031438.2"/>
</dbReference>
<reference evidence="1" key="1">
    <citation type="submission" date="2023-03" db="UniProtKB">
        <authorList>
            <consortium name="EnsemblPlants"/>
        </authorList>
    </citation>
    <scope>IDENTIFICATION</scope>
</reference>
<sequence>MDTSHFIFDTNTIIQYTYAGDIRVRVSYAMSLHKIEPPYCNETKKLPKSKLKRVKIDKNKIKGIFVNTEKTSGLAPDRDILCFRKSQHDAYELVEIAKMKACSLKLKWVLIYPLICTGESGR</sequence>
<proteinExistence type="predicted"/>